<evidence type="ECO:0000313" key="2">
    <source>
        <dbReference type="Proteomes" id="UP000664032"/>
    </source>
</evidence>
<dbReference type="EMBL" id="JAFIQS020000002">
    <property type="protein sequence ID" value="KAH9485195.1"/>
    <property type="molecule type" value="Genomic_DNA"/>
</dbReference>
<organism evidence="1 2">
    <name type="scientific">Psilocybe cubensis</name>
    <name type="common">Psychedelic mushroom</name>
    <name type="synonym">Stropharia cubensis</name>
    <dbReference type="NCBI Taxonomy" id="181762"/>
    <lineage>
        <taxon>Eukaryota</taxon>
        <taxon>Fungi</taxon>
        <taxon>Dikarya</taxon>
        <taxon>Basidiomycota</taxon>
        <taxon>Agaricomycotina</taxon>
        <taxon>Agaricomycetes</taxon>
        <taxon>Agaricomycetidae</taxon>
        <taxon>Agaricales</taxon>
        <taxon>Agaricineae</taxon>
        <taxon>Strophariaceae</taxon>
        <taxon>Psilocybe</taxon>
    </lineage>
</organism>
<evidence type="ECO:0000313" key="1">
    <source>
        <dbReference type="EMBL" id="KAH9485195.1"/>
    </source>
</evidence>
<proteinExistence type="predicted"/>
<dbReference type="Proteomes" id="UP000664032">
    <property type="component" value="Unassembled WGS sequence"/>
</dbReference>
<keyword evidence="2" id="KW-1185">Reference proteome</keyword>
<protein>
    <submittedName>
        <fullName evidence="1">Salicylate hydroxylase</fullName>
    </submittedName>
</protein>
<reference evidence="1" key="1">
    <citation type="submission" date="2021-10" db="EMBL/GenBank/DDBJ databases">
        <title>Psilocybe cubensis genome.</title>
        <authorList>
            <person name="Mckernan K.J."/>
            <person name="Crawford S."/>
            <person name="Trippe A."/>
            <person name="Kane L.T."/>
            <person name="Mclaughlin S."/>
        </authorList>
    </citation>
    <scope>NUCLEOTIDE SEQUENCE</scope>
    <source>
        <strain evidence="1">MGC-MH-2018</strain>
    </source>
</reference>
<sequence>MASDDVRKPSLRIAICGGGIGGLCLAVCLSKFAHLEVKLYEAAGQFKEIGAGVMIWARTWRILQSMGLDREFSKIAHSPPTGAQGVGFNYRRSDQPHEGFRFKLVEMPCEYLPHSCIRFHRAQFLDIFVDHLPSGVAHFGKRLISYSKDMNGPQTTLLFEDGTFATCDVLVGADGIKSTIRSQMFREAAEASQDANLFRFTSPVWTGTIAYRGLIRAQDIPLTKDGLPHRTIKDPMMYCGKSKHVVSYSISQGDIINVVTFASNPKRHGDLYEGDWVTTCSQDELLGCYSGWEPEVEQLLKCIRNPTRWAIHHILPLPFYYKDNVVLMGDAAHAMSPHQGAGAGQAIEDAYILSNLLATATRKSLPKVLNAYEAVRLPAANHVLLGSYESGMMYEFNSKYGENYEILGPAIQRQWDWIDRPSLEESLEAAIRLSKGIPDSRL</sequence>
<name>A0ACB8HDG7_PSICU</name>
<comment type="caution">
    <text evidence="1">The sequence shown here is derived from an EMBL/GenBank/DDBJ whole genome shotgun (WGS) entry which is preliminary data.</text>
</comment>
<accession>A0ACB8HDG7</accession>
<gene>
    <name evidence="1" type="ORF">JR316_0002102</name>
</gene>